<evidence type="ECO:0000313" key="3">
    <source>
        <dbReference type="Proteomes" id="UP000003786"/>
    </source>
</evidence>
<feature type="transmembrane region" description="Helical" evidence="1">
    <location>
        <begin position="20"/>
        <end position="37"/>
    </location>
</feature>
<dbReference type="RefSeq" id="XP_009689351.1">
    <property type="nucleotide sequence ID" value="XM_009691056.1"/>
</dbReference>
<name>J4D5M1_THEOR</name>
<dbReference type="AlphaFoldDB" id="J4D5M1"/>
<dbReference type="EMBL" id="AP011946">
    <property type="protein sequence ID" value="BAM39050.1"/>
    <property type="molecule type" value="Genomic_DNA"/>
</dbReference>
<dbReference type="GeneID" id="20713417"/>
<dbReference type="KEGG" id="tot:TOT_010000513"/>
<organism evidence="2 3">
    <name type="scientific">Theileria orientalis strain Shintoku</name>
    <dbReference type="NCBI Taxonomy" id="869250"/>
    <lineage>
        <taxon>Eukaryota</taxon>
        <taxon>Sar</taxon>
        <taxon>Alveolata</taxon>
        <taxon>Apicomplexa</taxon>
        <taxon>Aconoidasida</taxon>
        <taxon>Piroplasmida</taxon>
        <taxon>Theileriidae</taxon>
        <taxon>Theileria</taxon>
    </lineage>
</organism>
<reference evidence="2 3" key="1">
    <citation type="journal article" date="2012" name="MBio">
        <title>Comparative genome analysis of three eukaryotic parasites with differing abilities to transform leukocytes reveals key mediators of Theileria-induced leukocyte transformation.</title>
        <authorList>
            <person name="Hayashida K."/>
            <person name="Hara Y."/>
            <person name="Abe T."/>
            <person name="Yamasaki C."/>
            <person name="Toyoda A."/>
            <person name="Kosuge T."/>
            <person name="Suzuki Y."/>
            <person name="Sato Y."/>
            <person name="Kawashima S."/>
            <person name="Katayama T."/>
            <person name="Wakaguri H."/>
            <person name="Inoue N."/>
            <person name="Homma K."/>
            <person name="Tada-Umezaki M."/>
            <person name="Yagi Y."/>
            <person name="Fujii Y."/>
            <person name="Habara T."/>
            <person name="Kanehisa M."/>
            <person name="Watanabe H."/>
            <person name="Ito K."/>
            <person name="Gojobori T."/>
            <person name="Sugawara H."/>
            <person name="Imanishi T."/>
            <person name="Weir W."/>
            <person name="Gardner M."/>
            <person name="Pain A."/>
            <person name="Shiels B."/>
            <person name="Hattori M."/>
            <person name="Nene V."/>
            <person name="Sugimoto C."/>
        </authorList>
    </citation>
    <scope>NUCLEOTIDE SEQUENCE [LARGE SCALE GENOMIC DNA]</scope>
    <source>
        <strain evidence="2 3">Shintoku</strain>
    </source>
</reference>
<keyword evidence="1" id="KW-0812">Transmembrane</keyword>
<evidence type="ECO:0000313" key="2">
    <source>
        <dbReference type="EMBL" id="BAM39050.1"/>
    </source>
</evidence>
<gene>
    <name evidence="2" type="ORF">TOT_010000513</name>
</gene>
<proteinExistence type="predicted"/>
<keyword evidence="1" id="KW-0472">Membrane</keyword>
<sequence>MPISIPTLPSSYSLKNAPTYFNYSIITHIIAFYIIQLL</sequence>
<keyword evidence="1" id="KW-1133">Transmembrane helix</keyword>
<protein>
    <submittedName>
        <fullName evidence="2">Uncharacterized protein</fullName>
    </submittedName>
</protein>
<accession>J4D5M1</accession>
<dbReference type="Proteomes" id="UP000003786">
    <property type="component" value="Chromosome 1"/>
</dbReference>
<dbReference type="VEuPathDB" id="PiroplasmaDB:TOT_010000513"/>
<keyword evidence="3" id="KW-1185">Reference proteome</keyword>
<evidence type="ECO:0000256" key="1">
    <source>
        <dbReference type="SAM" id="Phobius"/>
    </source>
</evidence>